<dbReference type="Proteomes" id="UP000290649">
    <property type="component" value="Unassembled WGS sequence"/>
</dbReference>
<gene>
    <name evidence="3" type="ORF">DS745_11310</name>
</gene>
<feature type="domain" description="Staygreen protein" evidence="2">
    <location>
        <begin position="3"/>
        <end position="150"/>
    </location>
</feature>
<dbReference type="EMBL" id="QOUX01000037">
    <property type="protein sequence ID" value="RXJ00643.1"/>
    <property type="molecule type" value="Genomic_DNA"/>
</dbReference>
<dbReference type="OrthoDB" id="1684395at2"/>
<proteinExistence type="predicted"/>
<protein>
    <recommendedName>
        <fullName evidence="2">Staygreen protein domain-containing protein</fullName>
    </recommendedName>
</protein>
<dbReference type="InterPro" id="IPR024438">
    <property type="entry name" value="Staygreen"/>
</dbReference>
<keyword evidence="1" id="KW-0809">Transit peptide</keyword>
<evidence type="ECO:0000259" key="2">
    <source>
        <dbReference type="Pfam" id="PF12638"/>
    </source>
</evidence>
<evidence type="ECO:0000256" key="1">
    <source>
        <dbReference type="ARBA" id="ARBA00022946"/>
    </source>
</evidence>
<comment type="caution">
    <text evidence="3">The sequence shown here is derived from an EMBL/GenBank/DDBJ whole genome shotgun (WGS) entry which is preliminary data.</text>
</comment>
<accession>A0A4Q0VS71</accession>
<dbReference type="Pfam" id="PF12638">
    <property type="entry name" value="Staygreen"/>
    <property type="match status" value="1"/>
</dbReference>
<dbReference type="AlphaFoldDB" id="A0A4Q0VS71"/>
<dbReference type="PANTHER" id="PTHR31750">
    <property type="entry name" value="PROTEIN STAY-GREEN 1, CHLOROPLASTIC-RELATED"/>
    <property type="match status" value="1"/>
</dbReference>
<keyword evidence="4" id="KW-1185">Reference proteome</keyword>
<organism evidence="3 4">
    <name type="scientific">Anaerobacillus alkaliphilus</name>
    <dbReference type="NCBI Taxonomy" id="1548597"/>
    <lineage>
        <taxon>Bacteria</taxon>
        <taxon>Bacillati</taxon>
        <taxon>Bacillota</taxon>
        <taxon>Bacilli</taxon>
        <taxon>Bacillales</taxon>
        <taxon>Bacillaceae</taxon>
        <taxon>Anaerobacillus</taxon>
    </lineage>
</organism>
<sequence length="153" mass="17758">MSNFDLEKLSVTVYPPVTSLQPVVGRKYTLTHSDDTGMLFLDIGSDYNYQAINTKMRDEVLAEWQVNKMMEISLVGFAYVDSGEYSKEEAEFRLTIFHKEMETALKGIINGDHFFLLNYPMLLDAPIFIYFQSVYPGYHGKKYFGTPRDYLFQ</sequence>
<evidence type="ECO:0000313" key="3">
    <source>
        <dbReference type="EMBL" id="RXJ00643.1"/>
    </source>
</evidence>
<dbReference type="RefSeq" id="WP_129078334.1">
    <property type="nucleotide sequence ID" value="NZ_QOUX01000037.1"/>
</dbReference>
<name>A0A4Q0VS71_9BACI</name>
<evidence type="ECO:0000313" key="4">
    <source>
        <dbReference type="Proteomes" id="UP000290649"/>
    </source>
</evidence>
<reference evidence="3 4" key="1">
    <citation type="journal article" date="2019" name="Int. J. Syst. Evol. Microbiol.">
        <title>Anaerobacillus alkaliphilus sp. nov., a novel alkaliphilic and moderately halophilic bacterium.</title>
        <authorList>
            <person name="Borsodi A.K."/>
            <person name="Aszalos J.M."/>
            <person name="Bihari P."/>
            <person name="Nagy I."/>
            <person name="Schumann P."/>
            <person name="Sproer C."/>
            <person name="Kovacs A.L."/>
            <person name="Boka K."/>
            <person name="Dobosy P."/>
            <person name="Ovari M."/>
            <person name="Szili-Kovacs T."/>
            <person name="Toth E."/>
        </authorList>
    </citation>
    <scope>NUCLEOTIDE SEQUENCE [LARGE SCALE GENOMIC DNA]</scope>
    <source>
        <strain evidence="3 4">B16-10</strain>
    </source>
</reference>
<dbReference type="PANTHER" id="PTHR31750:SF4">
    <property type="entry name" value="LP06106P"/>
    <property type="match status" value="1"/>
</dbReference>